<dbReference type="GO" id="GO:0016020">
    <property type="term" value="C:membrane"/>
    <property type="evidence" value="ECO:0007669"/>
    <property type="project" value="UniProtKB-SubCell"/>
</dbReference>
<proteinExistence type="predicted"/>
<evidence type="ECO:0000256" key="7">
    <source>
        <dbReference type="SAM" id="Phobius"/>
    </source>
</evidence>
<feature type="transmembrane region" description="Helical" evidence="7">
    <location>
        <begin position="139"/>
        <end position="160"/>
    </location>
</feature>
<dbReference type="InterPro" id="IPR011701">
    <property type="entry name" value="MFS"/>
</dbReference>
<feature type="transmembrane region" description="Helical" evidence="7">
    <location>
        <begin position="401"/>
        <end position="420"/>
    </location>
</feature>
<keyword evidence="2" id="KW-0813">Transport</keyword>
<feature type="compositionally biased region" description="Basic and acidic residues" evidence="6">
    <location>
        <begin position="1"/>
        <end position="10"/>
    </location>
</feature>
<comment type="caution">
    <text evidence="9">The sequence shown here is derived from an EMBL/GenBank/DDBJ whole genome shotgun (WGS) entry which is preliminary data.</text>
</comment>
<protein>
    <recommendedName>
        <fullName evidence="8">Major facilitator superfamily (MFS) profile domain-containing protein</fullName>
    </recommendedName>
</protein>
<dbReference type="Pfam" id="PF07690">
    <property type="entry name" value="MFS_1"/>
    <property type="match status" value="1"/>
</dbReference>
<keyword evidence="3 7" id="KW-0812">Transmembrane</keyword>
<dbReference type="GO" id="GO:0022857">
    <property type="term" value="F:transmembrane transporter activity"/>
    <property type="evidence" value="ECO:0007669"/>
    <property type="project" value="InterPro"/>
</dbReference>
<evidence type="ECO:0000256" key="4">
    <source>
        <dbReference type="ARBA" id="ARBA00022989"/>
    </source>
</evidence>
<comment type="subcellular location">
    <subcellularLocation>
        <location evidence="1">Membrane</location>
        <topology evidence="1">Multi-pass membrane protein</topology>
    </subcellularLocation>
</comment>
<dbReference type="InterPro" id="IPR036259">
    <property type="entry name" value="MFS_trans_sf"/>
</dbReference>
<evidence type="ECO:0000313" key="10">
    <source>
        <dbReference type="Proteomes" id="UP000033483"/>
    </source>
</evidence>
<dbReference type="InterPro" id="IPR020846">
    <property type="entry name" value="MFS_dom"/>
</dbReference>
<feature type="transmembrane region" description="Helical" evidence="7">
    <location>
        <begin position="222"/>
        <end position="244"/>
    </location>
</feature>
<dbReference type="EMBL" id="LAEV01001275">
    <property type="protein sequence ID" value="KKA28576.1"/>
    <property type="molecule type" value="Genomic_DNA"/>
</dbReference>
<dbReference type="OrthoDB" id="10262656at2759"/>
<evidence type="ECO:0000256" key="5">
    <source>
        <dbReference type="ARBA" id="ARBA00023136"/>
    </source>
</evidence>
<name>A0A0F4ZEM7_9PEZI</name>
<dbReference type="PANTHER" id="PTHR23504:SF16">
    <property type="entry name" value="TRANSPORTER, PUTATIVE (AFU_ORTHOLOGUE AFUA_1G13970)-RELATED"/>
    <property type="match status" value="1"/>
</dbReference>
<evidence type="ECO:0000256" key="2">
    <source>
        <dbReference type="ARBA" id="ARBA00022448"/>
    </source>
</evidence>
<evidence type="ECO:0000259" key="8">
    <source>
        <dbReference type="PROSITE" id="PS50850"/>
    </source>
</evidence>
<keyword evidence="10" id="KW-1185">Reference proteome</keyword>
<evidence type="ECO:0000313" key="9">
    <source>
        <dbReference type="EMBL" id="KKA28576.1"/>
    </source>
</evidence>
<dbReference type="PROSITE" id="PS50850">
    <property type="entry name" value="MFS"/>
    <property type="match status" value="1"/>
</dbReference>
<gene>
    <name evidence="9" type="ORF">TD95_002915</name>
</gene>
<reference evidence="9 10" key="1">
    <citation type="submission" date="2015-03" db="EMBL/GenBank/DDBJ databases">
        <authorList>
            <person name="Radwan O."/>
            <person name="Al-Naeli F.A."/>
            <person name="Rendon G.A."/>
            <person name="Fields C."/>
        </authorList>
    </citation>
    <scope>NUCLEOTIDE SEQUENCE [LARGE SCALE GENOMIC DNA]</scope>
    <source>
        <strain evidence="9">CR-DP1</strain>
    </source>
</reference>
<dbReference type="Proteomes" id="UP000033483">
    <property type="component" value="Unassembled WGS sequence"/>
</dbReference>
<dbReference type="AlphaFoldDB" id="A0A0F4ZEM7"/>
<feature type="compositionally biased region" description="Pro residues" evidence="6">
    <location>
        <begin position="18"/>
        <end position="28"/>
    </location>
</feature>
<evidence type="ECO:0000256" key="6">
    <source>
        <dbReference type="SAM" id="MobiDB-lite"/>
    </source>
</evidence>
<keyword evidence="4 7" id="KW-1133">Transmembrane helix</keyword>
<evidence type="ECO:0000256" key="3">
    <source>
        <dbReference type="ARBA" id="ARBA00022692"/>
    </source>
</evidence>
<feature type="region of interest" description="Disordered" evidence="6">
    <location>
        <begin position="1"/>
        <end position="32"/>
    </location>
</feature>
<dbReference type="SUPFAM" id="SSF103473">
    <property type="entry name" value="MFS general substrate transporter"/>
    <property type="match status" value="1"/>
</dbReference>
<dbReference type="Gene3D" id="1.20.1250.20">
    <property type="entry name" value="MFS general substrate transporter like domains"/>
    <property type="match status" value="1"/>
</dbReference>
<feature type="transmembrane region" description="Helical" evidence="7">
    <location>
        <begin position="172"/>
        <end position="196"/>
    </location>
</feature>
<organism evidence="9 10">
    <name type="scientific">Thielaviopsis punctulata</name>
    <dbReference type="NCBI Taxonomy" id="72032"/>
    <lineage>
        <taxon>Eukaryota</taxon>
        <taxon>Fungi</taxon>
        <taxon>Dikarya</taxon>
        <taxon>Ascomycota</taxon>
        <taxon>Pezizomycotina</taxon>
        <taxon>Sordariomycetes</taxon>
        <taxon>Hypocreomycetidae</taxon>
        <taxon>Microascales</taxon>
        <taxon>Ceratocystidaceae</taxon>
        <taxon>Thielaviopsis</taxon>
    </lineage>
</organism>
<accession>A0A0F4ZEM7</accession>
<feature type="transmembrane region" description="Helical" evidence="7">
    <location>
        <begin position="114"/>
        <end position="133"/>
    </location>
</feature>
<evidence type="ECO:0000256" key="1">
    <source>
        <dbReference type="ARBA" id="ARBA00004141"/>
    </source>
</evidence>
<keyword evidence="5 7" id="KW-0472">Membrane</keyword>
<sequence length="542" mass="57245">MRSSTDEESRPFISGSTPPTPSPSPPASGPISWSSLPGKPQLAILFLCRLVDFLQIASLQAYLFYQLRSLSPELSDADISYQAGILQGCFTGSQVVTAILWGKAADAAWCGRKRVLLIGLVGTAASCLGYGFAGSFAGVAAWRMVAGAVNGTVGIIRTMISEIIKERKYQSRAFLILPLSFNVASILGPIIGGFLANPSTTLPSLFGPDAIFGCAWMLNHPFALPSVVNCILLLAAAAVAFFGLDETSPARLGKRDLGRSLWARLTRTQTTAAYTRVSAMPLETFLEDDQEAKAPLAMAVAVVGKPRQLPFWRVWTRNVVLTLISQALYDFHLGGFTNLWSLFLSTPRATSGVLLPVSFTGGLGMSAATVGTATAILGVLGITLQLTFYPAVNAVLGTLRSFQYFLPLFPVAYIIAPYLAAVPSSTTAPDAASGFWVWSGIVLVQLLQVTARTFTLPASIILLNNCSPHPSVLGTIHGLGQSVSAAFRTVGPIVSGQWYGAGLEAGMVGLGWWGIAGVGVLGGVSGMFLYNGSGHEIMLEGE</sequence>
<dbReference type="PANTHER" id="PTHR23504">
    <property type="entry name" value="MAJOR FACILITATOR SUPERFAMILY DOMAIN-CONTAINING PROTEIN 10"/>
    <property type="match status" value="1"/>
</dbReference>
<feature type="transmembrane region" description="Helical" evidence="7">
    <location>
        <begin position="319"/>
        <end position="343"/>
    </location>
</feature>
<feature type="transmembrane region" description="Helical" evidence="7">
    <location>
        <begin position="363"/>
        <end position="389"/>
    </location>
</feature>
<feature type="transmembrane region" description="Helical" evidence="7">
    <location>
        <begin position="510"/>
        <end position="530"/>
    </location>
</feature>
<feature type="domain" description="Major facilitator superfamily (MFS) profile" evidence="8">
    <location>
        <begin position="41"/>
        <end position="534"/>
    </location>
</feature>